<feature type="signal peptide" evidence="2">
    <location>
        <begin position="1"/>
        <end position="20"/>
    </location>
</feature>
<feature type="compositionally biased region" description="Basic residues" evidence="1">
    <location>
        <begin position="89"/>
        <end position="105"/>
    </location>
</feature>
<name>A0A2A2KQ85_9BILA</name>
<dbReference type="Proteomes" id="UP000218231">
    <property type="component" value="Unassembled WGS sequence"/>
</dbReference>
<evidence type="ECO:0000313" key="4">
    <source>
        <dbReference type="Proteomes" id="UP000218231"/>
    </source>
</evidence>
<accession>A0A2A2KQ85</accession>
<feature type="region of interest" description="Disordered" evidence="1">
    <location>
        <begin position="26"/>
        <end position="69"/>
    </location>
</feature>
<keyword evidence="2" id="KW-0732">Signal</keyword>
<protein>
    <submittedName>
        <fullName evidence="3">Uncharacterized protein</fullName>
    </submittedName>
</protein>
<feature type="chain" id="PRO_5012403789" evidence="2">
    <location>
        <begin position="21"/>
        <end position="124"/>
    </location>
</feature>
<reference evidence="3 4" key="1">
    <citation type="journal article" date="2017" name="Curr. Biol.">
        <title>Genome architecture and evolution of a unichromosomal asexual nematode.</title>
        <authorList>
            <person name="Fradin H."/>
            <person name="Zegar C."/>
            <person name="Gutwein M."/>
            <person name="Lucas J."/>
            <person name="Kovtun M."/>
            <person name="Corcoran D."/>
            <person name="Baugh L.R."/>
            <person name="Kiontke K."/>
            <person name="Gunsalus K."/>
            <person name="Fitch D.H."/>
            <person name="Piano F."/>
        </authorList>
    </citation>
    <scope>NUCLEOTIDE SEQUENCE [LARGE SCALE GENOMIC DNA]</scope>
    <source>
        <strain evidence="3">PF1309</strain>
    </source>
</reference>
<keyword evidence="4" id="KW-1185">Reference proteome</keyword>
<feature type="compositionally biased region" description="Basic and acidic residues" evidence="1">
    <location>
        <begin position="26"/>
        <end position="55"/>
    </location>
</feature>
<evidence type="ECO:0000256" key="1">
    <source>
        <dbReference type="SAM" id="MobiDB-lite"/>
    </source>
</evidence>
<gene>
    <name evidence="3" type="ORF">WR25_22864</name>
</gene>
<proteinExistence type="predicted"/>
<dbReference type="AlphaFoldDB" id="A0A2A2KQ85"/>
<sequence>MRFSLILLLAFVLCIAFIEGKKVEGNNAKGKKDVKAHGKNDKGNGKGHTVADAKKDKKKAKEPKAAAPTVEVHIVSDHAETVHKDEHAHKHAAKQDKHHAHAHAHGHADVVHDGRGRFPCFSQM</sequence>
<feature type="region of interest" description="Disordered" evidence="1">
    <location>
        <begin position="84"/>
        <end position="111"/>
    </location>
</feature>
<comment type="caution">
    <text evidence="3">The sequence shown here is derived from an EMBL/GenBank/DDBJ whole genome shotgun (WGS) entry which is preliminary data.</text>
</comment>
<organism evidence="3 4">
    <name type="scientific">Diploscapter pachys</name>
    <dbReference type="NCBI Taxonomy" id="2018661"/>
    <lineage>
        <taxon>Eukaryota</taxon>
        <taxon>Metazoa</taxon>
        <taxon>Ecdysozoa</taxon>
        <taxon>Nematoda</taxon>
        <taxon>Chromadorea</taxon>
        <taxon>Rhabditida</taxon>
        <taxon>Rhabditina</taxon>
        <taxon>Rhabditomorpha</taxon>
        <taxon>Rhabditoidea</taxon>
        <taxon>Rhabditidae</taxon>
        <taxon>Diploscapter</taxon>
    </lineage>
</organism>
<dbReference type="EMBL" id="LIAE01007964">
    <property type="protein sequence ID" value="PAV76090.1"/>
    <property type="molecule type" value="Genomic_DNA"/>
</dbReference>
<evidence type="ECO:0000256" key="2">
    <source>
        <dbReference type="SAM" id="SignalP"/>
    </source>
</evidence>
<evidence type="ECO:0000313" key="3">
    <source>
        <dbReference type="EMBL" id="PAV76090.1"/>
    </source>
</evidence>